<reference evidence="1" key="1">
    <citation type="submission" date="2020-11" db="EMBL/GenBank/DDBJ databases">
        <title>Nocardia NEAU-351.nov., a novel actinomycete isolated from the cow dung.</title>
        <authorList>
            <person name="Zhang X."/>
        </authorList>
    </citation>
    <scope>NUCLEOTIDE SEQUENCE</scope>
    <source>
        <strain evidence="1">NEAU-351</strain>
    </source>
</reference>
<organism evidence="1 2">
    <name type="scientific">Nocardia bovistercoris</name>
    <dbReference type="NCBI Taxonomy" id="2785916"/>
    <lineage>
        <taxon>Bacteria</taxon>
        <taxon>Bacillati</taxon>
        <taxon>Actinomycetota</taxon>
        <taxon>Actinomycetes</taxon>
        <taxon>Mycobacteriales</taxon>
        <taxon>Nocardiaceae</taxon>
        <taxon>Nocardia</taxon>
    </lineage>
</organism>
<evidence type="ECO:0000313" key="1">
    <source>
        <dbReference type="EMBL" id="MBH0776953.1"/>
    </source>
</evidence>
<sequence>MRVSSHGSVHYLRCVCGQWLASHRGGVSPVSGVGACLPPPGDHLELIPLPEE</sequence>
<name>A0A931IAL4_9NOCA</name>
<comment type="caution">
    <text evidence="1">The sequence shown here is derived from an EMBL/GenBank/DDBJ whole genome shotgun (WGS) entry which is preliminary data.</text>
</comment>
<evidence type="ECO:0000313" key="2">
    <source>
        <dbReference type="Proteomes" id="UP000655751"/>
    </source>
</evidence>
<gene>
    <name evidence="1" type="ORF">IT779_11725</name>
</gene>
<dbReference type="EMBL" id="JADMLG010000004">
    <property type="protein sequence ID" value="MBH0776953.1"/>
    <property type="molecule type" value="Genomic_DNA"/>
</dbReference>
<dbReference type="Proteomes" id="UP000655751">
    <property type="component" value="Unassembled WGS sequence"/>
</dbReference>
<proteinExistence type="predicted"/>
<dbReference type="AlphaFoldDB" id="A0A931IAL4"/>
<accession>A0A931IAL4</accession>
<dbReference type="RefSeq" id="WP_196149687.1">
    <property type="nucleotide sequence ID" value="NZ_JADMLG010000004.1"/>
</dbReference>
<keyword evidence="2" id="KW-1185">Reference proteome</keyword>
<protein>
    <submittedName>
        <fullName evidence="1">Uncharacterized protein</fullName>
    </submittedName>
</protein>